<comment type="pathway">
    <text evidence="3">Lipid metabolism.</text>
</comment>
<comment type="catalytic activity">
    <reaction evidence="15">
        <text>a CDP-1,2-diacyl-sn-glycerol + sn-glycerol 3-phosphate = a 1,2-diacyl-sn-glycero-3-phospho-(1'-sn-glycero-3'-phosphate) + CMP + H(+)</text>
        <dbReference type="Rhea" id="RHEA:12593"/>
        <dbReference type="ChEBI" id="CHEBI:15378"/>
        <dbReference type="ChEBI" id="CHEBI:57597"/>
        <dbReference type="ChEBI" id="CHEBI:58332"/>
        <dbReference type="ChEBI" id="CHEBI:60110"/>
        <dbReference type="ChEBI" id="CHEBI:60377"/>
        <dbReference type="EC" id="2.7.8.5"/>
    </reaction>
</comment>
<dbReference type="GO" id="GO:0046474">
    <property type="term" value="P:glycerophospholipid biosynthetic process"/>
    <property type="evidence" value="ECO:0007669"/>
    <property type="project" value="TreeGrafter"/>
</dbReference>
<evidence type="ECO:0000256" key="16">
    <source>
        <dbReference type="NCBIfam" id="TIGR00560"/>
    </source>
</evidence>
<proteinExistence type="inferred from homology"/>
<evidence type="ECO:0000256" key="4">
    <source>
        <dbReference type="ARBA" id="ARBA00010441"/>
    </source>
</evidence>
<keyword evidence="8 17" id="KW-0808">Transferase</keyword>
<dbReference type="InterPro" id="IPR043130">
    <property type="entry name" value="CDP-OH_PTrfase_TM_dom"/>
</dbReference>
<evidence type="ECO:0000256" key="7">
    <source>
        <dbReference type="ARBA" id="ARBA00022516"/>
    </source>
</evidence>
<sequence length="207" mass="22987">MTLNLPNLLTLLRLVAAPGVPLMFLYFSRPFADFAALALFIIAAVTDWFDGHLARSWQQESRFGAAMDPIADKAMVVIALVVITGYSGMNPWLILPATVILFREVFVSGLREFLGADAATLKVTRIAKWKTTAQMIAIAMMFLGTGLDFFEKGHAPLVGEGRLPWSDSWSDLATQMGLLLMWVAAVMTAITGWDYFTKARPWLRDVR</sequence>
<evidence type="ECO:0000256" key="11">
    <source>
        <dbReference type="ARBA" id="ARBA00023098"/>
    </source>
</evidence>
<dbReference type="Proteomes" id="UP000193017">
    <property type="component" value="Chromosome"/>
</dbReference>
<evidence type="ECO:0000256" key="13">
    <source>
        <dbReference type="ARBA" id="ARBA00023209"/>
    </source>
</evidence>
<dbReference type="InterPro" id="IPR004570">
    <property type="entry name" value="Phosphatidylglycerol_P_synth"/>
</dbReference>
<evidence type="ECO:0000256" key="12">
    <source>
        <dbReference type="ARBA" id="ARBA00023136"/>
    </source>
</evidence>
<evidence type="ECO:0000256" key="14">
    <source>
        <dbReference type="ARBA" id="ARBA00023264"/>
    </source>
</evidence>
<evidence type="ECO:0000256" key="3">
    <source>
        <dbReference type="ARBA" id="ARBA00005189"/>
    </source>
</evidence>
<reference evidence="19 20" key="1">
    <citation type="submission" date="2017-03" db="EMBL/GenBank/DDBJ databases">
        <title>Genome sequence of Paracoccus contaminans isolated from a water microcosm.</title>
        <authorList>
            <person name="Aurass P."/>
            <person name="Karste S."/>
            <person name="Trost E."/>
            <person name="Glaeser S.P."/>
            <person name="Kaempfer P."/>
            <person name="Flieger A."/>
        </authorList>
    </citation>
    <scope>NUCLEOTIDE SEQUENCE [LARGE SCALE GENOMIC DNA]</scope>
    <source>
        <strain evidence="20">RKI 16-01929T\LMG 29738T\CCM 8701T\CIP 111112T</strain>
    </source>
</reference>
<evidence type="ECO:0000256" key="2">
    <source>
        <dbReference type="ARBA" id="ARBA00005042"/>
    </source>
</evidence>
<evidence type="ECO:0000256" key="6">
    <source>
        <dbReference type="ARBA" id="ARBA00014944"/>
    </source>
</evidence>
<comment type="subcellular location">
    <subcellularLocation>
        <location evidence="1">Membrane</location>
        <topology evidence="1">Multi-pass membrane protein</topology>
    </subcellularLocation>
</comment>
<dbReference type="AlphaFoldDB" id="A0A1W6CV65"/>
<dbReference type="GO" id="GO:0016020">
    <property type="term" value="C:membrane"/>
    <property type="evidence" value="ECO:0007669"/>
    <property type="project" value="UniProtKB-SubCell"/>
</dbReference>
<dbReference type="NCBIfam" id="TIGR00560">
    <property type="entry name" value="pgsA"/>
    <property type="match status" value="1"/>
</dbReference>
<evidence type="ECO:0000256" key="15">
    <source>
        <dbReference type="ARBA" id="ARBA00048586"/>
    </source>
</evidence>
<evidence type="ECO:0000256" key="5">
    <source>
        <dbReference type="ARBA" id="ARBA00013170"/>
    </source>
</evidence>
<keyword evidence="14" id="KW-1208">Phospholipid metabolism</keyword>
<evidence type="ECO:0000256" key="10">
    <source>
        <dbReference type="ARBA" id="ARBA00022989"/>
    </source>
</evidence>
<dbReference type="KEGG" id="pcon:B0A89_02985"/>
<dbReference type="STRING" id="1945662.B0A89_02985"/>
<evidence type="ECO:0000313" key="19">
    <source>
        <dbReference type="EMBL" id="ARJ68750.1"/>
    </source>
</evidence>
<dbReference type="InterPro" id="IPR050324">
    <property type="entry name" value="CDP-alcohol_PTase-I"/>
</dbReference>
<dbReference type="InterPro" id="IPR000462">
    <property type="entry name" value="CDP-OH_P_trans"/>
</dbReference>
<evidence type="ECO:0000256" key="17">
    <source>
        <dbReference type="RuleBase" id="RU003750"/>
    </source>
</evidence>
<dbReference type="PROSITE" id="PS00379">
    <property type="entry name" value="CDP_ALCOHOL_P_TRANSF"/>
    <property type="match status" value="1"/>
</dbReference>
<feature type="transmembrane region" description="Helical" evidence="18">
    <location>
        <begin position="7"/>
        <end position="25"/>
    </location>
</feature>
<name>A0A1W6CV65_9RHOB</name>
<dbReference type="InterPro" id="IPR048254">
    <property type="entry name" value="CDP_ALCOHOL_P_TRANSF_CS"/>
</dbReference>
<dbReference type="PIRSF" id="PIRSF000847">
    <property type="entry name" value="Phos_ph_gly_syn"/>
    <property type="match status" value="1"/>
</dbReference>
<evidence type="ECO:0000256" key="18">
    <source>
        <dbReference type="SAM" id="Phobius"/>
    </source>
</evidence>
<comment type="similarity">
    <text evidence="4 17">Belongs to the CDP-alcohol phosphatidyltransferase class-I family.</text>
</comment>
<dbReference type="Gene3D" id="1.20.120.1760">
    <property type="match status" value="1"/>
</dbReference>
<evidence type="ECO:0000256" key="9">
    <source>
        <dbReference type="ARBA" id="ARBA00022692"/>
    </source>
</evidence>
<organism evidence="19 20">
    <name type="scientific">Paracoccus contaminans</name>
    <dbReference type="NCBI Taxonomy" id="1945662"/>
    <lineage>
        <taxon>Bacteria</taxon>
        <taxon>Pseudomonadati</taxon>
        <taxon>Pseudomonadota</taxon>
        <taxon>Alphaproteobacteria</taxon>
        <taxon>Rhodobacterales</taxon>
        <taxon>Paracoccaceae</taxon>
        <taxon>Paracoccus</taxon>
    </lineage>
</organism>
<evidence type="ECO:0000256" key="1">
    <source>
        <dbReference type="ARBA" id="ARBA00004141"/>
    </source>
</evidence>
<keyword evidence="20" id="KW-1185">Reference proteome</keyword>
<keyword evidence="10 18" id="KW-1133">Transmembrane helix</keyword>
<keyword evidence="9 18" id="KW-0812">Transmembrane</keyword>
<dbReference type="PANTHER" id="PTHR14269:SF62">
    <property type="entry name" value="CDP-DIACYLGLYCEROL--GLYCEROL-3-PHOSPHATE 3-PHOSPHATIDYLTRANSFERASE 1, CHLOROPLASTIC"/>
    <property type="match status" value="1"/>
</dbReference>
<accession>A0A1W6CV65</accession>
<keyword evidence="12 18" id="KW-0472">Membrane</keyword>
<dbReference type="Pfam" id="PF01066">
    <property type="entry name" value="CDP-OH_P_transf"/>
    <property type="match status" value="1"/>
</dbReference>
<evidence type="ECO:0000313" key="20">
    <source>
        <dbReference type="Proteomes" id="UP000193017"/>
    </source>
</evidence>
<gene>
    <name evidence="19" type="ORF">B0A89_02985</name>
</gene>
<dbReference type="EC" id="2.7.8.5" evidence="5 16"/>
<dbReference type="OrthoDB" id="9796672at2"/>
<keyword evidence="11" id="KW-0443">Lipid metabolism</keyword>
<keyword evidence="7" id="KW-0444">Lipid biosynthesis</keyword>
<keyword evidence="13" id="KW-0594">Phospholipid biosynthesis</keyword>
<dbReference type="GO" id="GO:0008444">
    <property type="term" value="F:CDP-diacylglycerol-glycerol-3-phosphate 3-phosphatidyltransferase activity"/>
    <property type="evidence" value="ECO:0007669"/>
    <property type="project" value="UniProtKB-UniRule"/>
</dbReference>
<feature type="transmembrane region" description="Helical" evidence="18">
    <location>
        <begin position="172"/>
        <end position="196"/>
    </location>
</feature>
<protein>
    <recommendedName>
        <fullName evidence="6 16">CDP-diacylglycerol--glycerol-3-phosphate 3-phosphatidyltransferase</fullName>
        <ecNumber evidence="5 16">2.7.8.5</ecNumber>
    </recommendedName>
</protein>
<feature type="transmembrane region" description="Helical" evidence="18">
    <location>
        <begin position="31"/>
        <end position="49"/>
    </location>
</feature>
<comment type="pathway">
    <text evidence="2">Phospholipid metabolism; phosphatidylglycerol biosynthesis; phosphatidylglycerol from CDP-diacylglycerol: step 1/2.</text>
</comment>
<evidence type="ECO:0000256" key="8">
    <source>
        <dbReference type="ARBA" id="ARBA00022679"/>
    </source>
</evidence>
<feature type="transmembrane region" description="Helical" evidence="18">
    <location>
        <begin position="70"/>
        <end position="86"/>
    </location>
</feature>
<dbReference type="PANTHER" id="PTHR14269">
    <property type="entry name" value="CDP-DIACYLGLYCEROL--GLYCEROL-3-PHOSPHATE 3-PHOSPHATIDYLTRANSFERASE-RELATED"/>
    <property type="match status" value="1"/>
</dbReference>
<dbReference type="EMBL" id="CP020612">
    <property type="protein sequence ID" value="ARJ68750.1"/>
    <property type="molecule type" value="Genomic_DNA"/>
</dbReference>
<dbReference type="RefSeq" id="WP_085376859.1">
    <property type="nucleotide sequence ID" value="NZ_CP020612.1"/>
</dbReference>